<gene>
    <name evidence="1" type="ORF">UFOVP786_31</name>
</gene>
<dbReference type="EMBL" id="LR796727">
    <property type="protein sequence ID" value="CAB4162197.1"/>
    <property type="molecule type" value="Genomic_DNA"/>
</dbReference>
<accession>A0A6J5NT66</accession>
<protein>
    <submittedName>
        <fullName evidence="1">Uncharacterized protein</fullName>
    </submittedName>
</protein>
<proteinExistence type="predicted"/>
<organism evidence="1">
    <name type="scientific">uncultured Caudovirales phage</name>
    <dbReference type="NCBI Taxonomy" id="2100421"/>
    <lineage>
        <taxon>Viruses</taxon>
        <taxon>Duplodnaviria</taxon>
        <taxon>Heunggongvirae</taxon>
        <taxon>Uroviricota</taxon>
        <taxon>Caudoviricetes</taxon>
        <taxon>Peduoviridae</taxon>
        <taxon>Maltschvirus</taxon>
        <taxon>Maltschvirus maltsch</taxon>
    </lineage>
</organism>
<sequence length="189" mass="22569">MINWRQRLYRWTDNLPLHIISDNDQPYLERYFLFERFGVTAYVHRFVASDPDRGLHSHPWPWAVSIKLLGWYFEERPTDHPDQTPALRIPGRISFLSGSSFHRVVLPWNAVGRRATDIEKAKDAECWTLFIHRSKRSQWWGFLSRQPRDEDGAYVYRPYRYPYGASTHGEWWKSVPKGRDNPKRLPLDA</sequence>
<name>A0A6J5NT66_9CAUD</name>
<evidence type="ECO:0000313" key="1">
    <source>
        <dbReference type="EMBL" id="CAB4162197.1"/>
    </source>
</evidence>
<reference evidence="1" key="1">
    <citation type="submission" date="2020-04" db="EMBL/GenBank/DDBJ databases">
        <authorList>
            <person name="Chiriac C."/>
            <person name="Salcher M."/>
            <person name="Ghai R."/>
            <person name="Kavagutti S V."/>
        </authorList>
    </citation>
    <scope>NUCLEOTIDE SEQUENCE</scope>
</reference>